<keyword evidence="3" id="KW-0732">Signal</keyword>
<evidence type="ECO:0000256" key="5">
    <source>
        <dbReference type="ARBA" id="ARBA00023136"/>
    </source>
</evidence>
<comment type="subcellular location">
    <subcellularLocation>
        <location evidence="1">Membrane</location>
        <topology evidence="1">Single-pass type I membrane protein</topology>
    </subcellularLocation>
</comment>
<reference evidence="9" key="1">
    <citation type="submission" date="2025-08" db="UniProtKB">
        <authorList>
            <consortium name="RefSeq"/>
        </authorList>
    </citation>
    <scope>IDENTIFICATION</scope>
    <source>
        <strain evidence="9">J_2021</strain>
        <tissue evidence="9">Erythrocytes</tissue>
    </source>
</reference>
<dbReference type="STRING" id="8355.A0A1L8HDJ8"/>
<dbReference type="GeneID" id="108707982"/>
<sequence length="328" mass="37963">MTCKYNLILGITVVAIHFIFPQAEDSCEKQQPTRFPKHHGKDCPKSSGYITNVSCQIYNLTNLNCTWGIKDIQSCFFFWIKGNMLPCSQYLKNEENKIIGCHMKVMDFEEQPKARLHFFNTECQITKAVKLSDIEMMKPPINITKESQKGKVIMKWSRPPTATTIVNSACFEYELKVLETETNVLFRTLITDKKEHTFHDLDKNKRYSIRIRGRKRVNCGQSKFWGEWSKPLFVGKGKKSFPSWIFPLTFVIVMVFTFVISLFLLKRFAWTFFTAVIPDPSSKLKFWFSSSDLYFQKCADAAQHECVPISEIEIVTSSMDSTQCGQGH</sequence>
<evidence type="ECO:0000256" key="1">
    <source>
        <dbReference type="ARBA" id="ARBA00004479"/>
    </source>
</evidence>
<dbReference type="InterPro" id="IPR036116">
    <property type="entry name" value="FN3_sf"/>
</dbReference>
<keyword evidence="6 9" id="KW-0675">Receptor</keyword>
<evidence type="ECO:0000256" key="3">
    <source>
        <dbReference type="ARBA" id="ARBA00022729"/>
    </source>
</evidence>
<dbReference type="CDD" id="cd00063">
    <property type="entry name" value="FN3"/>
    <property type="match status" value="1"/>
</dbReference>
<dbReference type="GO" id="GO:0009897">
    <property type="term" value="C:external side of plasma membrane"/>
    <property type="evidence" value="ECO:0007669"/>
    <property type="project" value="TreeGrafter"/>
</dbReference>
<organism evidence="8 9">
    <name type="scientific">Xenopus laevis</name>
    <name type="common">African clawed frog</name>
    <dbReference type="NCBI Taxonomy" id="8355"/>
    <lineage>
        <taxon>Eukaryota</taxon>
        <taxon>Metazoa</taxon>
        <taxon>Chordata</taxon>
        <taxon>Craniata</taxon>
        <taxon>Vertebrata</taxon>
        <taxon>Euteleostomi</taxon>
        <taxon>Amphibia</taxon>
        <taxon>Batrachia</taxon>
        <taxon>Anura</taxon>
        <taxon>Pipoidea</taxon>
        <taxon>Pipidae</taxon>
        <taxon>Xenopodinae</taxon>
        <taxon>Xenopus</taxon>
        <taxon>Xenopus</taxon>
    </lineage>
</organism>
<keyword evidence="8" id="KW-1185">Reference proteome</keyword>
<dbReference type="Proteomes" id="UP000186698">
    <property type="component" value="Chromosome 2L"/>
</dbReference>
<name>A0A1L8HDJ8_XENLA</name>
<dbReference type="GO" id="GO:0004896">
    <property type="term" value="F:cytokine receptor activity"/>
    <property type="evidence" value="ECO:0007669"/>
    <property type="project" value="TreeGrafter"/>
</dbReference>
<gene>
    <name evidence="9" type="primary">LOC108707982</name>
</gene>
<dbReference type="SUPFAM" id="SSF49265">
    <property type="entry name" value="Fibronectin type III"/>
    <property type="match status" value="2"/>
</dbReference>
<dbReference type="OMA" id="HECVPIS"/>
<dbReference type="OrthoDB" id="9890439at2759"/>
<proteinExistence type="predicted"/>
<accession>A0A1L8HDJ8</accession>
<dbReference type="PANTHER" id="PTHR23037">
    <property type="entry name" value="CYTOKINE RECEPTOR"/>
    <property type="match status" value="1"/>
</dbReference>
<evidence type="ECO:0000256" key="4">
    <source>
        <dbReference type="ARBA" id="ARBA00022989"/>
    </source>
</evidence>
<keyword evidence="5" id="KW-0472">Membrane</keyword>
<dbReference type="InterPro" id="IPR003961">
    <property type="entry name" value="FN3_dom"/>
</dbReference>
<dbReference type="RefSeq" id="XP_018101658.1">
    <property type="nucleotide sequence ID" value="XM_018246169.2"/>
</dbReference>
<keyword evidence="4" id="KW-1133">Transmembrane helix</keyword>
<evidence type="ECO:0000256" key="7">
    <source>
        <dbReference type="ARBA" id="ARBA00023180"/>
    </source>
</evidence>
<dbReference type="KEGG" id="xla:108707982"/>
<keyword evidence="7" id="KW-0325">Glycoprotein</keyword>
<evidence type="ECO:0000256" key="2">
    <source>
        <dbReference type="ARBA" id="ARBA00022692"/>
    </source>
</evidence>
<dbReference type="PaxDb" id="8355-A0A1L8HDJ8"/>
<dbReference type="Gene3D" id="2.60.40.10">
    <property type="entry name" value="Immunoglobulins"/>
    <property type="match status" value="2"/>
</dbReference>
<protein>
    <submittedName>
        <fullName evidence="9">Interleukin-5 receptor subunit alpha isoform X1</fullName>
    </submittedName>
</protein>
<dbReference type="Bgee" id="108707982">
    <property type="expression patterns" value="Expressed in spleen and 11 other cell types or tissues"/>
</dbReference>
<evidence type="ECO:0000313" key="8">
    <source>
        <dbReference type="Proteomes" id="UP000186698"/>
    </source>
</evidence>
<dbReference type="PANTHER" id="PTHR23037:SF46">
    <property type="entry name" value="INTERLEUKIN 5 RECEPTOR SUBUNIT ALPHA"/>
    <property type="match status" value="1"/>
</dbReference>
<dbReference type="InterPro" id="IPR013783">
    <property type="entry name" value="Ig-like_fold"/>
</dbReference>
<evidence type="ECO:0000313" key="9">
    <source>
        <dbReference type="RefSeq" id="XP_018101658.1"/>
    </source>
</evidence>
<dbReference type="AlphaFoldDB" id="A0A1L8HDJ8"/>
<keyword evidence="2" id="KW-0812">Transmembrane</keyword>
<evidence type="ECO:0000256" key="6">
    <source>
        <dbReference type="ARBA" id="ARBA00023170"/>
    </source>
</evidence>